<proteinExistence type="inferred from homology"/>
<evidence type="ECO:0000256" key="2">
    <source>
        <dbReference type="ARBA" id="ARBA00010337"/>
    </source>
</evidence>
<keyword evidence="5" id="KW-0206">Cytoskeleton</keyword>
<dbReference type="GeneID" id="108080124"/>
<dbReference type="Proteomes" id="UP001652661">
    <property type="component" value="Chromosome X"/>
</dbReference>
<keyword evidence="9" id="KW-1185">Reference proteome</keyword>
<dbReference type="PANTHER" id="PTHR19302:SF14">
    <property type="entry name" value="GAMMA-TUBULIN COMPLEX COMPONENT 3"/>
    <property type="match status" value="1"/>
</dbReference>
<organism evidence="9 10">
    <name type="scientific">Drosophila kikkawai</name>
    <name type="common">Fruit fly</name>
    <dbReference type="NCBI Taxonomy" id="30033"/>
    <lineage>
        <taxon>Eukaryota</taxon>
        <taxon>Metazoa</taxon>
        <taxon>Ecdysozoa</taxon>
        <taxon>Arthropoda</taxon>
        <taxon>Hexapoda</taxon>
        <taxon>Insecta</taxon>
        <taxon>Pterygota</taxon>
        <taxon>Neoptera</taxon>
        <taxon>Endopterygota</taxon>
        <taxon>Diptera</taxon>
        <taxon>Brachycera</taxon>
        <taxon>Muscomorpha</taxon>
        <taxon>Ephydroidea</taxon>
        <taxon>Drosophilidae</taxon>
        <taxon>Drosophila</taxon>
        <taxon>Sophophora</taxon>
    </lineage>
</organism>
<sequence length="854" mass="96927">MANPGQANQIMTIVKDMIICIQGEQPPEVHEDTLARAACYISNPQNSSYPSTPLNERDCVQKILRILRSSDATDNDVASHFTIYYNKLALLKIDPQLRHSLIGFLLALADKSLSSETGPISGSETTLSGASGDFLSRQVTSLHRSSSSHHNGFGQSSLGSTKGMSSTMAVPDYTDILHAKKALDPSQSMALSALNSFIGIPGKHLKKDFITGSFKLDPLNTKALSKAETGMLLRLSELGYYYDRVEKVADVTTGFNPIGIMGQALICKLRAELGAFRGEVSLLADELKANSSSGKEKKGLLSLLSWYVKPLHRMQWLAKIADKCQMMKGGELASTLYNMLDNGNPMVNNLVRELLIAICVPLGRMISKWMLEGGITDLHGEFFVEALNDVGPDRLWHDKFRLRKSMLPKFMPLDLADKILKTGKSINFLREVCEMNDLGSNHDKLKDAMDKNSDQIFSYVQDTAWHAAVEMCYAQTSKHVLDIMVGPHKLLDHLYGMRRYLLLGQGDFVSILIQHMKDELERKGTDIFAHDLSAMLDAALRCENAQHEDPEILNHLDVVLQTPFPGECGWDIISLQYTVHGPLATMLEPTMPTYKTIFRPLWRLKHIEFLLSIKIWKTQMCNAKKLRLLNPVIGRTTHRLHLFTSEIMHFIHQMQYYILFEVIECNWVELKKKMVAATALDEILEAHEQFLANIKEGCFNGQNTDKEQYLDSVFENIIALETWQSRFFRYCFQELSAREEVKKMVAESEKKGRFGITAEQKLQRDQDFKLFEQRVHLARRNLEDIAGTYEKAVSGFLLTLNSHVNPNLQLFGTRLDFNEYYKKRDTNLLKPLTFEHLRQSMCTIRPMIHHLAKE</sequence>
<dbReference type="GO" id="GO:0031122">
    <property type="term" value="P:cytoplasmic microtubule organization"/>
    <property type="evidence" value="ECO:0007669"/>
    <property type="project" value="TreeGrafter"/>
</dbReference>
<feature type="domain" description="Gamma tubulin complex component C-terminal" evidence="7">
    <location>
        <begin position="490"/>
        <end position="821"/>
    </location>
</feature>
<comment type="subcellular location">
    <subcellularLocation>
        <location evidence="1">Cytoplasm</location>
        <location evidence="1">Cytoskeleton</location>
    </subcellularLocation>
</comment>
<dbReference type="GO" id="GO:0051321">
    <property type="term" value="P:meiotic cell cycle"/>
    <property type="evidence" value="ECO:0007669"/>
    <property type="project" value="TreeGrafter"/>
</dbReference>
<accession>A0A6P4J4G0</accession>
<protein>
    <submittedName>
        <fullName evidence="10">Gamma-tubulin complex component 3</fullName>
    </submittedName>
</protein>
<dbReference type="GO" id="GO:0051011">
    <property type="term" value="F:microtubule minus-end binding"/>
    <property type="evidence" value="ECO:0007669"/>
    <property type="project" value="TreeGrafter"/>
</dbReference>
<dbReference type="GO" id="GO:0000278">
    <property type="term" value="P:mitotic cell cycle"/>
    <property type="evidence" value="ECO:0007669"/>
    <property type="project" value="TreeGrafter"/>
</dbReference>
<dbReference type="InterPro" id="IPR007259">
    <property type="entry name" value="GCP"/>
</dbReference>
<feature type="region of interest" description="Disordered" evidence="6">
    <location>
        <begin position="144"/>
        <end position="164"/>
    </location>
</feature>
<keyword evidence="3" id="KW-0963">Cytoplasm</keyword>
<evidence type="ECO:0000256" key="6">
    <source>
        <dbReference type="SAM" id="MobiDB-lite"/>
    </source>
</evidence>
<name>A0A6P4J4G0_DROKI</name>
<dbReference type="RefSeq" id="XP_017030244.2">
    <property type="nucleotide sequence ID" value="XM_017174755.3"/>
</dbReference>
<comment type="similarity">
    <text evidence="2">Belongs to the TUBGCP family.</text>
</comment>
<feature type="domain" description="Gamma tubulin complex component protein N-terminal" evidence="8">
    <location>
        <begin position="194"/>
        <end position="485"/>
    </location>
</feature>
<dbReference type="InterPro" id="IPR041470">
    <property type="entry name" value="GCP_N"/>
</dbReference>
<evidence type="ECO:0000259" key="8">
    <source>
        <dbReference type="Pfam" id="PF17681"/>
    </source>
</evidence>
<evidence type="ECO:0000256" key="3">
    <source>
        <dbReference type="ARBA" id="ARBA00022490"/>
    </source>
</evidence>
<evidence type="ECO:0000313" key="10">
    <source>
        <dbReference type="RefSeq" id="XP_017030244.2"/>
    </source>
</evidence>
<dbReference type="Pfam" id="PF17681">
    <property type="entry name" value="GCP_N_terminal"/>
    <property type="match status" value="1"/>
</dbReference>
<dbReference type="GO" id="GO:0051225">
    <property type="term" value="P:spindle assembly"/>
    <property type="evidence" value="ECO:0007669"/>
    <property type="project" value="TreeGrafter"/>
</dbReference>
<evidence type="ECO:0000256" key="5">
    <source>
        <dbReference type="ARBA" id="ARBA00023212"/>
    </source>
</evidence>
<dbReference type="Pfam" id="PF04130">
    <property type="entry name" value="GCP_C_terminal"/>
    <property type="match status" value="1"/>
</dbReference>
<dbReference type="InterPro" id="IPR040457">
    <property type="entry name" value="GCP_C"/>
</dbReference>
<evidence type="ECO:0000313" key="9">
    <source>
        <dbReference type="Proteomes" id="UP001652661"/>
    </source>
</evidence>
<dbReference type="GO" id="GO:0043015">
    <property type="term" value="F:gamma-tubulin binding"/>
    <property type="evidence" value="ECO:0007669"/>
    <property type="project" value="InterPro"/>
</dbReference>
<dbReference type="OrthoDB" id="5860513at2759"/>
<evidence type="ECO:0000259" key="7">
    <source>
        <dbReference type="Pfam" id="PF04130"/>
    </source>
</evidence>
<reference evidence="10" key="1">
    <citation type="submission" date="2025-08" db="UniProtKB">
        <authorList>
            <consortium name="RefSeq"/>
        </authorList>
    </citation>
    <scope>IDENTIFICATION</scope>
    <source>
        <strain evidence="10">14028-0561.14</strain>
        <tissue evidence="10">Whole fly</tissue>
    </source>
</reference>
<evidence type="ECO:0000256" key="4">
    <source>
        <dbReference type="ARBA" id="ARBA00022701"/>
    </source>
</evidence>
<gene>
    <name evidence="10" type="primary">Grip91</name>
</gene>
<dbReference type="GO" id="GO:0000922">
    <property type="term" value="C:spindle pole"/>
    <property type="evidence" value="ECO:0007669"/>
    <property type="project" value="InterPro"/>
</dbReference>
<dbReference type="PANTHER" id="PTHR19302">
    <property type="entry name" value="GAMMA TUBULIN COMPLEX PROTEIN"/>
    <property type="match status" value="1"/>
</dbReference>
<dbReference type="GO" id="GO:0007020">
    <property type="term" value="P:microtubule nucleation"/>
    <property type="evidence" value="ECO:0007669"/>
    <property type="project" value="InterPro"/>
</dbReference>
<keyword evidence="4" id="KW-0493">Microtubule</keyword>
<dbReference type="GO" id="GO:0005874">
    <property type="term" value="C:microtubule"/>
    <property type="evidence" value="ECO:0007669"/>
    <property type="project" value="UniProtKB-KW"/>
</dbReference>
<dbReference type="InterPro" id="IPR042241">
    <property type="entry name" value="GCP_C_sf"/>
</dbReference>
<evidence type="ECO:0000256" key="1">
    <source>
        <dbReference type="ARBA" id="ARBA00004245"/>
    </source>
</evidence>
<dbReference type="GO" id="GO:0000930">
    <property type="term" value="C:gamma-tubulin complex"/>
    <property type="evidence" value="ECO:0007669"/>
    <property type="project" value="TreeGrafter"/>
</dbReference>
<dbReference type="Gene3D" id="1.20.120.1900">
    <property type="entry name" value="Gamma-tubulin complex, C-terminal domain"/>
    <property type="match status" value="1"/>
</dbReference>